<evidence type="ECO:0000313" key="2">
    <source>
        <dbReference type="EMBL" id="KAJ2808540.1"/>
    </source>
</evidence>
<dbReference type="OrthoDB" id="165382at2759"/>
<keyword evidence="1" id="KW-1133">Transmembrane helix</keyword>
<gene>
    <name evidence="2" type="ORF">H4R20_000823</name>
</gene>
<name>A0A9W8LWJ9_9FUNG</name>
<organism evidence="2 3">
    <name type="scientific">Coemansia guatemalensis</name>
    <dbReference type="NCBI Taxonomy" id="2761395"/>
    <lineage>
        <taxon>Eukaryota</taxon>
        <taxon>Fungi</taxon>
        <taxon>Fungi incertae sedis</taxon>
        <taxon>Zoopagomycota</taxon>
        <taxon>Kickxellomycotina</taxon>
        <taxon>Kickxellomycetes</taxon>
        <taxon>Kickxellales</taxon>
        <taxon>Kickxellaceae</taxon>
        <taxon>Coemansia</taxon>
    </lineage>
</organism>
<reference evidence="2" key="1">
    <citation type="submission" date="2022-07" db="EMBL/GenBank/DDBJ databases">
        <title>Phylogenomic reconstructions and comparative analyses of Kickxellomycotina fungi.</title>
        <authorList>
            <person name="Reynolds N.K."/>
            <person name="Stajich J.E."/>
            <person name="Barry K."/>
            <person name="Grigoriev I.V."/>
            <person name="Crous P."/>
            <person name="Smith M.E."/>
        </authorList>
    </citation>
    <scope>NUCLEOTIDE SEQUENCE</scope>
    <source>
        <strain evidence="2">NRRL 1565</strain>
    </source>
</reference>
<dbReference type="Proteomes" id="UP001140094">
    <property type="component" value="Unassembled WGS sequence"/>
</dbReference>
<dbReference type="AlphaFoldDB" id="A0A9W8LWJ9"/>
<proteinExistence type="predicted"/>
<accession>A0A9W8LWJ9</accession>
<keyword evidence="1" id="KW-0812">Transmembrane</keyword>
<feature type="non-terminal residue" evidence="2">
    <location>
        <position position="191"/>
    </location>
</feature>
<keyword evidence="3" id="KW-1185">Reference proteome</keyword>
<protein>
    <submittedName>
        <fullName evidence="2">Uncharacterized protein</fullName>
    </submittedName>
</protein>
<dbReference type="EMBL" id="JANBUO010000042">
    <property type="protein sequence ID" value="KAJ2808540.1"/>
    <property type="molecule type" value="Genomic_DNA"/>
</dbReference>
<evidence type="ECO:0000313" key="3">
    <source>
        <dbReference type="Proteomes" id="UP001140094"/>
    </source>
</evidence>
<evidence type="ECO:0000256" key="1">
    <source>
        <dbReference type="SAM" id="Phobius"/>
    </source>
</evidence>
<sequence length="191" mass="20693">MGDQHLDHSLEVFTPIGKCVSQEPHQQVWIGVILVLIGGATLNIGLNLQKYAFRKRQEKMEADAADAAAAAMDAALAAAEGRGMHPPLGSGEVMFYSSDALNKTKAYCDQSSEHGTMRKLPRSADDIYSSHSHHEHASDAFTFAHNHTRHGDESILVTAATAASMSRISLASNKERANVSPSKALTLQQKW</sequence>
<keyword evidence="1" id="KW-0472">Membrane</keyword>
<feature type="transmembrane region" description="Helical" evidence="1">
    <location>
        <begin position="28"/>
        <end position="46"/>
    </location>
</feature>
<comment type="caution">
    <text evidence="2">The sequence shown here is derived from an EMBL/GenBank/DDBJ whole genome shotgun (WGS) entry which is preliminary data.</text>
</comment>